<sequence>MFRRRKTETRKNGPIKALQPVIGGDGNSKMALSKSMSQESGRPTRHQQNSQISKDDIPM</sequence>
<feature type="region of interest" description="Disordered" evidence="1">
    <location>
        <begin position="1"/>
        <end position="59"/>
    </location>
</feature>
<accession>A0A0B6YKM7</accession>
<evidence type="ECO:0000256" key="1">
    <source>
        <dbReference type="SAM" id="MobiDB-lite"/>
    </source>
</evidence>
<dbReference type="AlphaFoldDB" id="A0A0B6YKM7"/>
<evidence type="ECO:0000313" key="2">
    <source>
        <dbReference type="EMBL" id="CEK56035.1"/>
    </source>
</evidence>
<gene>
    <name evidence="2" type="primary">ORF26629</name>
</gene>
<proteinExistence type="predicted"/>
<reference evidence="2" key="1">
    <citation type="submission" date="2014-12" db="EMBL/GenBank/DDBJ databases">
        <title>Insight into the proteome of Arion vulgaris.</title>
        <authorList>
            <person name="Aradska J."/>
            <person name="Bulat T."/>
            <person name="Smidak R."/>
            <person name="Sarate P."/>
            <person name="Gangsoo J."/>
            <person name="Sialana F."/>
            <person name="Bilban M."/>
            <person name="Lubec G."/>
        </authorList>
    </citation>
    <scope>NUCLEOTIDE SEQUENCE</scope>
    <source>
        <tissue evidence="2">Skin</tissue>
    </source>
</reference>
<dbReference type="EMBL" id="HACG01009170">
    <property type="protein sequence ID" value="CEK56035.1"/>
    <property type="molecule type" value="Transcribed_RNA"/>
</dbReference>
<organism evidence="2">
    <name type="scientific">Arion vulgaris</name>
    <dbReference type="NCBI Taxonomy" id="1028688"/>
    <lineage>
        <taxon>Eukaryota</taxon>
        <taxon>Metazoa</taxon>
        <taxon>Spiralia</taxon>
        <taxon>Lophotrochozoa</taxon>
        <taxon>Mollusca</taxon>
        <taxon>Gastropoda</taxon>
        <taxon>Heterobranchia</taxon>
        <taxon>Euthyneura</taxon>
        <taxon>Panpulmonata</taxon>
        <taxon>Eupulmonata</taxon>
        <taxon>Stylommatophora</taxon>
        <taxon>Helicina</taxon>
        <taxon>Arionoidea</taxon>
        <taxon>Arionidae</taxon>
        <taxon>Arion</taxon>
    </lineage>
</organism>
<feature type="non-terminal residue" evidence="2">
    <location>
        <position position="59"/>
    </location>
</feature>
<name>A0A0B6YKM7_9EUPU</name>
<feature type="compositionally biased region" description="Polar residues" evidence="1">
    <location>
        <begin position="34"/>
        <end position="52"/>
    </location>
</feature>
<protein>
    <submittedName>
        <fullName evidence="2">Uncharacterized protein</fullName>
    </submittedName>
</protein>